<keyword evidence="2" id="KW-0732">Signal</keyword>
<evidence type="ECO:0000259" key="3">
    <source>
        <dbReference type="Pfam" id="PF20611"/>
    </source>
</evidence>
<sequence>MTDPRRAPRRPARGRARNAVVAAFVVLAATLPAQALAAQSQPVDAALPYVCALPSGQQPATVRVTAAFPAQVAPGEPVQPTDVTTTVELPEQAAADLAALGAASAQAATRLDIGVAQRDTTAQATWRGTAEPVTVPPSGPLTLTATGDVATVTANGAGDLTFTAGSLTLDLAPATADGTPTEPAAVTVECALAEDAPDGGRLATVAVGTAPGTGTESPSGTPSASPSASEAPEEEERQGNRAPEITETAPGGATSTAEGPTCKYDEAHPATPSSMVAYITGYSNVRKLKGASLIPLSCTMLEQGELNLDFLPDFSGAKLSQKSTGELYDEGRQRIGPFKSTFLTFDFTPTTATMVLEQTGPITIDSSGFYDFLQNFISLDTYVRVPVVLRVTALEVNGTPLDVGPDCRTREELTSEEPDPEQHPGKHVVLYGRGEQIGGEVATGYLLSSGGPLTGEFAIPAFTGCTAGGENLDRLLTASVSGPGNYIKLIQGQTCAPLVPNPNECTEDLQPRIVPKPER</sequence>
<feature type="chain" id="PRO_5046361128" evidence="2">
    <location>
        <begin position="38"/>
        <end position="519"/>
    </location>
</feature>
<accession>A0ABW2WEC3</accession>
<feature type="compositionally biased region" description="Low complexity" evidence="1">
    <location>
        <begin position="203"/>
        <end position="230"/>
    </location>
</feature>
<dbReference type="EMBL" id="JBHTEB010000001">
    <property type="protein sequence ID" value="MFD0317840.1"/>
    <property type="molecule type" value="Genomic_DNA"/>
</dbReference>
<reference evidence="5" key="1">
    <citation type="journal article" date="2019" name="Int. J. Syst. Evol. Microbiol.">
        <title>The Global Catalogue of Microorganisms (GCM) 10K type strain sequencing project: providing services to taxonomists for standard genome sequencing and annotation.</title>
        <authorList>
            <consortium name="The Broad Institute Genomics Platform"/>
            <consortium name="The Broad Institute Genome Sequencing Center for Infectious Disease"/>
            <person name="Wu L."/>
            <person name="Ma J."/>
        </authorList>
    </citation>
    <scope>NUCLEOTIDE SEQUENCE [LARGE SCALE GENOMIC DNA]</scope>
    <source>
        <strain evidence="5">CGMCC 4.7400</strain>
    </source>
</reference>
<feature type="region of interest" description="Disordered" evidence="1">
    <location>
        <begin position="203"/>
        <end position="269"/>
    </location>
</feature>
<evidence type="ECO:0000313" key="5">
    <source>
        <dbReference type="Proteomes" id="UP001597023"/>
    </source>
</evidence>
<evidence type="ECO:0000256" key="2">
    <source>
        <dbReference type="SAM" id="SignalP"/>
    </source>
</evidence>
<evidence type="ECO:0000256" key="1">
    <source>
        <dbReference type="SAM" id="MobiDB-lite"/>
    </source>
</evidence>
<keyword evidence="5" id="KW-1185">Reference proteome</keyword>
<dbReference type="Proteomes" id="UP001597023">
    <property type="component" value="Unassembled WGS sequence"/>
</dbReference>
<feature type="signal peptide" evidence="2">
    <location>
        <begin position="1"/>
        <end position="37"/>
    </location>
</feature>
<evidence type="ECO:0000313" key="4">
    <source>
        <dbReference type="EMBL" id="MFD0317840.1"/>
    </source>
</evidence>
<name>A0ABW2WEC3_9ACTN</name>
<protein>
    <submittedName>
        <fullName evidence="4">DUF6801 domain-containing protein</fullName>
    </submittedName>
</protein>
<comment type="caution">
    <text evidence="4">The sequence shown here is derived from an EMBL/GenBank/DDBJ whole genome shotgun (WGS) entry which is preliminary data.</text>
</comment>
<dbReference type="Pfam" id="PF20611">
    <property type="entry name" value="DUF6801"/>
    <property type="match status" value="1"/>
</dbReference>
<gene>
    <name evidence="4" type="ORF">ACFQZ6_27225</name>
</gene>
<feature type="domain" description="DUF6801" evidence="3">
    <location>
        <begin position="49"/>
        <end position="194"/>
    </location>
</feature>
<dbReference type="InterPro" id="IPR046542">
    <property type="entry name" value="DUF6801"/>
</dbReference>
<organism evidence="4 5">
    <name type="scientific">Streptomyces flavalbus</name>
    <dbReference type="NCBI Taxonomy" id="2665155"/>
    <lineage>
        <taxon>Bacteria</taxon>
        <taxon>Bacillati</taxon>
        <taxon>Actinomycetota</taxon>
        <taxon>Actinomycetes</taxon>
        <taxon>Kitasatosporales</taxon>
        <taxon>Streptomycetaceae</taxon>
        <taxon>Streptomyces</taxon>
    </lineage>
</organism>
<proteinExistence type="predicted"/>
<dbReference type="RefSeq" id="WP_381613823.1">
    <property type="nucleotide sequence ID" value="NZ_JBHTEB010000001.1"/>
</dbReference>